<evidence type="ECO:0000313" key="6">
    <source>
        <dbReference type="EMBL" id="KAB7517900.1"/>
    </source>
</evidence>
<dbReference type="PANTHER" id="PTHR11710:SF0">
    <property type="entry name" value="40S RIBOSOMAL PROTEIN S19"/>
    <property type="match status" value="1"/>
</dbReference>
<dbReference type="HAMAP" id="MF_01474">
    <property type="entry name" value="Ribosomal_eS19"/>
    <property type="match status" value="1"/>
</dbReference>
<evidence type="ECO:0000313" key="9">
    <source>
        <dbReference type="Proteomes" id="UP000326302"/>
    </source>
</evidence>
<dbReference type="AlphaFoldDB" id="A0A5N5UI07"/>
<dbReference type="Proteomes" id="UP000326207">
    <property type="component" value="Unassembled WGS sequence"/>
</dbReference>
<dbReference type="InterPro" id="IPR036390">
    <property type="entry name" value="WH_DNA-bd_sf"/>
</dbReference>
<dbReference type="EMBL" id="QMDY01000002">
    <property type="protein sequence ID" value="KAB7519520.1"/>
    <property type="molecule type" value="Genomic_DNA"/>
</dbReference>
<reference evidence="8 9" key="1">
    <citation type="submission" date="2019-10" db="EMBL/GenBank/DDBJ databases">
        <title>Unraveling microbial dark matter from salterns through culturing: the case of the genus Halosegnis.</title>
        <authorList>
            <person name="Duran-Viseras A."/>
            <person name="Andrei A.-S."/>
            <person name="Vera-Gargallo B."/>
            <person name="Ghai R."/>
            <person name="Sanchez-Porro C."/>
            <person name="Ventosa A."/>
        </authorList>
    </citation>
    <scope>NUCLEOTIDE SEQUENCE [LARGE SCALE GENOMIC DNA]</scope>
    <source>
        <strain evidence="6 9">F17-44</strain>
        <strain evidence="5 10">F18-79</strain>
        <strain evidence="7 8">F19-13</strain>
    </source>
</reference>
<dbReference type="InterPro" id="IPR036388">
    <property type="entry name" value="WH-like_DNA-bd_sf"/>
</dbReference>
<sequence>MATLYDAPTEELIEATAAKLEDELDRPDWAEFTKTGVAKELPPQQENFWALRGASLLRKVAVDGPVGVERLSTAYGDKKQGSTRYRVRPNRKTDGSKNVIRTLLQQLDDAGYINTNEKRGREVTGDGKQLLDETATEVIEDLDRPELERYV</sequence>
<protein>
    <recommendedName>
        <fullName evidence="4">Small ribosomal subunit protein eS19</fullName>
    </recommendedName>
</protein>
<evidence type="ECO:0000256" key="4">
    <source>
        <dbReference type="HAMAP-Rule" id="MF_01474"/>
    </source>
</evidence>
<dbReference type="Proteomes" id="UP000326302">
    <property type="component" value="Unassembled WGS sequence"/>
</dbReference>
<dbReference type="GO" id="GO:0006412">
    <property type="term" value="P:translation"/>
    <property type="evidence" value="ECO:0007669"/>
    <property type="project" value="UniProtKB-UniRule"/>
</dbReference>
<evidence type="ECO:0000256" key="3">
    <source>
        <dbReference type="ARBA" id="ARBA00023274"/>
    </source>
</evidence>
<accession>A0A5N5UL81</accession>
<keyword evidence="10" id="KW-1185">Reference proteome</keyword>
<name>A0A5N5UI07_9EURY</name>
<dbReference type="PANTHER" id="PTHR11710">
    <property type="entry name" value="40S RIBOSOMAL PROTEIN S19"/>
    <property type="match status" value="1"/>
</dbReference>
<evidence type="ECO:0000256" key="2">
    <source>
        <dbReference type="ARBA" id="ARBA00022980"/>
    </source>
</evidence>
<dbReference type="Proteomes" id="UP000326865">
    <property type="component" value="Unassembled WGS sequence"/>
</dbReference>
<dbReference type="Pfam" id="PF01090">
    <property type="entry name" value="Ribosomal_S19e"/>
    <property type="match status" value="1"/>
</dbReference>
<dbReference type="SUPFAM" id="SSF46785">
    <property type="entry name" value="Winged helix' DNA-binding domain"/>
    <property type="match status" value="1"/>
</dbReference>
<dbReference type="OrthoDB" id="371836at2157"/>
<dbReference type="EMBL" id="QKKZ01000002">
    <property type="protein sequence ID" value="KAB7514567.1"/>
    <property type="molecule type" value="Genomic_DNA"/>
</dbReference>
<organism evidence="6 9">
    <name type="scientific">Halosegnis rubeus</name>
    <dbReference type="NCBI Taxonomy" id="2212850"/>
    <lineage>
        <taxon>Archaea</taxon>
        <taxon>Methanobacteriati</taxon>
        <taxon>Methanobacteriota</taxon>
        <taxon>Stenosarchaea group</taxon>
        <taxon>Halobacteria</taxon>
        <taxon>Halobacteriales</taxon>
        <taxon>Natronomonadaceae</taxon>
        <taxon>Halosegnis</taxon>
    </lineage>
</organism>
<keyword evidence="2 4" id="KW-0689">Ribosomal protein</keyword>
<dbReference type="GO" id="GO:0003723">
    <property type="term" value="F:RNA binding"/>
    <property type="evidence" value="ECO:0007669"/>
    <property type="project" value="TreeGrafter"/>
</dbReference>
<evidence type="ECO:0000256" key="1">
    <source>
        <dbReference type="ARBA" id="ARBA00010014"/>
    </source>
</evidence>
<keyword evidence="3 4" id="KW-0687">Ribonucleoprotein</keyword>
<evidence type="ECO:0000313" key="5">
    <source>
        <dbReference type="EMBL" id="KAB7514567.1"/>
    </source>
</evidence>
<evidence type="ECO:0000313" key="10">
    <source>
        <dbReference type="Proteomes" id="UP000326865"/>
    </source>
</evidence>
<evidence type="ECO:0000313" key="7">
    <source>
        <dbReference type="EMBL" id="KAB7519520.1"/>
    </source>
</evidence>
<dbReference type="EMBL" id="QJOW01000001">
    <property type="protein sequence ID" value="KAB7517900.1"/>
    <property type="molecule type" value="Genomic_DNA"/>
</dbReference>
<dbReference type="SMART" id="SM01413">
    <property type="entry name" value="Ribosomal_S19e"/>
    <property type="match status" value="1"/>
</dbReference>
<dbReference type="Gene3D" id="1.10.10.10">
    <property type="entry name" value="Winged helix-like DNA-binding domain superfamily/Winged helix DNA-binding domain"/>
    <property type="match status" value="1"/>
</dbReference>
<comment type="function">
    <text evidence="4">May be involved in maturation of the 30S ribosomal subunit.</text>
</comment>
<comment type="subunit">
    <text evidence="4">Part of the 30S ribosomal subunit.</text>
</comment>
<dbReference type="NCBIfam" id="NF006811">
    <property type="entry name" value="PRK09333.1"/>
    <property type="match status" value="1"/>
</dbReference>
<gene>
    <name evidence="4" type="primary">rps19e</name>
    <name evidence="5" type="ORF">DM867_05435</name>
    <name evidence="6" type="ORF">DMP03_00580</name>
    <name evidence="7" type="ORF">DP108_05355</name>
</gene>
<comment type="caution">
    <text evidence="6">The sequence shown here is derived from an EMBL/GenBank/DDBJ whole genome shotgun (WGS) entry which is preliminary data.</text>
</comment>
<proteinExistence type="inferred from homology"/>
<dbReference type="GO" id="GO:0003735">
    <property type="term" value="F:structural constituent of ribosome"/>
    <property type="evidence" value="ECO:0007669"/>
    <property type="project" value="InterPro"/>
</dbReference>
<comment type="similarity">
    <text evidence="1 4">Belongs to the eukaryotic ribosomal protein eS19 family.</text>
</comment>
<dbReference type="GO" id="GO:0000028">
    <property type="term" value="P:ribosomal small subunit assembly"/>
    <property type="evidence" value="ECO:0007669"/>
    <property type="project" value="TreeGrafter"/>
</dbReference>
<dbReference type="InterPro" id="IPR027548">
    <property type="entry name" value="Ribosomal_eS19_archaeal"/>
</dbReference>
<evidence type="ECO:0000313" key="8">
    <source>
        <dbReference type="Proteomes" id="UP000326207"/>
    </source>
</evidence>
<dbReference type="RefSeq" id="WP_075937205.1">
    <property type="nucleotide sequence ID" value="NZ_QJOW01000001.1"/>
</dbReference>
<accession>A0A5N5UI07</accession>
<accession>A0A5N5U7T0</accession>
<dbReference type="InterPro" id="IPR001266">
    <property type="entry name" value="Ribosomal_eS19"/>
</dbReference>
<dbReference type="GO" id="GO:0022627">
    <property type="term" value="C:cytosolic small ribosomal subunit"/>
    <property type="evidence" value="ECO:0007669"/>
    <property type="project" value="TreeGrafter"/>
</dbReference>